<feature type="compositionally biased region" description="Basic residues" evidence="1">
    <location>
        <begin position="278"/>
        <end position="288"/>
    </location>
</feature>
<name>A0ABN7SFN2_OIKDI</name>
<dbReference type="Proteomes" id="UP001158576">
    <property type="component" value="Chromosome XSR"/>
</dbReference>
<feature type="region of interest" description="Disordered" evidence="1">
    <location>
        <begin position="74"/>
        <end position="115"/>
    </location>
</feature>
<evidence type="ECO:0000256" key="2">
    <source>
        <dbReference type="SAM" id="Phobius"/>
    </source>
</evidence>
<proteinExistence type="predicted"/>
<dbReference type="EMBL" id="OU015569">
    <property type="protein sequence ID" value="CAG5096512.1"/>
    <property type="molecule type" value="Genomic_DNA"/>
</dbReference>
<keyword evidence="5" id="KW-1185">Reference proteome</keyword>
<protein>
    <submittedName>
        <fullName evidence="4">Oidioi.mRNA.OKI2018_I69.XSR.g14653.t1.cds</fullName>
    </submittedName>
</protein>
<accession>A0ABN7SFN2</accession>
<keyword evidence="2" id="KW-1133">Transmembrane helix</keyword>
<gene>
    <name evidence="4" type="ORF">OKIOD_LOCUS6211</name>
</gene>
<organism evidence="4 5">
    <name type="scientific">Oikopleura dioica</name>
    <name type="common">Tunicate</name>
    <dbReference type="NCBI Taxonomy" id="34765"/>
    <lineage>
        <taxon>Eukaryota</taxon>
        <taxon>Metazoa</taxon>
        <taxon>Chordata</taxon>
        <taxon>Tunicata</taxon>
        <taxon>Appendicularia</taxon>
        <taxon>Copelata</taxon>
        <taxon>Oikopleuridae</taxon>
        <taxon>Oikopleura</taxon>
    </lineage>
</organism>
<keyword evidence="2" id="KW-0812">Transmembrane</keyword>
<evidence type="ECO:0000256" key="3">
    <source>
        <dbReference type="SAM" id="SignalP"/>
    </source>
</evidence>
<sequence>MRIHLILFASAAMAHSSEGDQVFDLNKAPLFGKNSATTGMTRPTTRSVTAHVKALRDAFRELILKAEAAEGARTGNVPDSTGLYSSNTSGSDSPAGNDAPRWYQGPREGPPEVPERRFPFVSQLDLSRVPPFVRNEIVRRRADDLVNQLTERGLTFGQQRGQGQARLVEGVVRKAPAPVLTPFPKGEQGHFARWIGVANSSLTSGPLLSSLTDTTVQTSLSEGHGESSQEEDPAPARVKRRKQRRVDLNQAFVGDDAGSSGGSSSSSSSDGEGEPTPRPRRRPRRRPAPRRPIDYLFRYYIDGPMTVPNPRFSDTLRSTPPTFSICPMEDAAPVVNFAGVFTLAQALNTAVFLFNRDMAELDLLEAELASGQFGCVLETSAHLFAIGPIASEVEVEVGSSISNSSMSSVEDAPVFDLNQMTAQQFKNLASANGFREERKGCFTVRESSFILFGGFVGIAMCALIFSALLITGKISVATEDKVVKNHAVIGPQLPSQTSFPLQRTRRDLTDGQPRMCFECAFRSLLEEINEMRLQAERNVHTARDHLSELVGRELPPPVEIEGSSEAQDTFQTAYDFTLEETTVGNYDVVYVDDDEDHVPVRFTRTAEDEEGSVEV</sequence>
<evidence type="ECO:0000256" key="1">
    <source>
        <dbReference type="SAM" id="MobiDB-lite"/>
    </source>
</evidence>
<reference evidence="4 5" key="1">
    <citation type="submission" date="2021-04" db="EMBL/GenBank/DDBJ databases">
        <authorList>
            <person name="Bliznina A."/>
        </authorList>
    </citation>
    <scope>NUCLEOTIDE SEQUENCE [LARGE SCALE GENOMIC DNA]</scope>
</reference>
<feature type="compositionally biased region" description="Low complexity" evidence="1">
    <location>
        <begin position="254"/>
        <end position="270"/>
    </location>
</feature>
<feature type="signal peptide" evidence="3">
    <location>
        <begin position="1"/>
        <end position="19"/>
    </location>
</feature>
<feature type="transmembrane region" description="Helical" evidence="2">
    <location>
        <begin position="449"/>
        <end position="471"/>
    </location>
</feature>
<keyword evidence="3" id="KW-0732">Signal</keyword>
<keyword evidence="2" id="KW-0472">Membrane</keyword>
<feature type="chain" id="PRO_5045783633" evidence="3">
    <location>
        <begin position="20"/>
        <end position="615"/>
    </location>
</feature>
<evidence type="ECO:0000313" key="4">
    <source>
        <dbReference type="EMBL" id="CAG5096512.1"/>
    </source>
</evidence>
<evidence type="ECO:0000313" key="5">
    <source>
        <dbReference type="Proteomes" id="UP001158576"/>
    </source>
</evidence>
<feature type="region of interest" description="Disordered" evidence="1">
    <location>
        <begin position="214"/>
        <end position="288"/>
    </location>
</feature>
<feature type="compositionally biased region" description="Polar residues" evidence="1">
    <location>
        <begin position="77"/>
        <end position="94"/>
    </location>
</feature>